<feature type="compositionally biased region" description="Low complexity" evidence="1">
    <location>
        <begin position="27"/>
        <end position="41"/>
    </location>
</feature>
<dbReference type="AlphaFoldDB" id="A0A9X1Q7B8"/>
<dbReference type="PROSITE" id="PS51257">
    <property type="entry name" value="PROKAR_LIPOPROTEIN"/>
    <property type="match status" value="1"/>
</dbReference>
<reference evidence="3" key="1">
    <citation type="submission" date="2022-01" db="EMBL/GenBank/DDBJ databases">
        <title>Draft Genome Sequences of Seven Type Strains of the Genus Streptomyces.</title>
        <authorList>
            <person name="Aziz S."/>
            <person name="Coretto E."/>
            <person name="Chronakova A."/>
            <person name="Sproer C."/>
            <person name="Huber K."/>
            <person name="Nouioui I."/>
            <person name="Gross H."/>
        </authorList>
    </citation>
    <scope>NUCLEOTIDE SEQUENCE</scope>
    <source>
        <strain evidence="3">DSM 103493</strain>
    </source>
</reference>
<accession>A0A9X1Q7B8</accession>
<gene>
    <name evidence="3" type="ORF">L0P92_42665</name>
</gene>
<evidence type="ECO:0008006" key="5">
    <source>
        <dbReference type="Google" id="ProtNLM"/>
    </source>
</evidence>
<evidence type="ECO:0000313" key="4">
    <source>
        <dbReference type="Proteomes" id="UP001139384"/>
    </source>
</evidence>
<dbReference type="EMBL" id="JAKEIP010000442">
    <property type="protein sequence ID" value="MCF1600202.1"/>
    <property type="molecule type" value="Genomic_DNA"/>
</dbReference>
<comment type="caution">
    <text evidence="3">The sequence shown here is derived from an EMBL/GenBank/DDBJ whole genome shotgun (WGS) entry which is preliminary data.</text>
</comment>
<feature type="chain" id="PRO_5040812203" description="Lipoprotein" evidence="2">
    <location>
        <begin position="26"/>
        <end position="66"/>
    </location>
</feature>
<sequence length="66" mass="6504">MSGRTHAYGAVLTAVTTAAALLASAACSSPSAPDSSSNVAAGQRTVRPVDGCGAKSWTDPKDLSPN</sequence>
<organism evidence="3 4">
    <name type="scientific">Streptomyces muensis</name>
    <dbReference type="NCBI Taxonomy" id="1077944"/>
    <lineage>
        <taxon>Bacteria</taxon>
        <taxon>Bacillati</taxon>
        <taxon>Actinomycetota</taxon>
        <taxon>Actinomycetes</taxon>
        <taxon>Kitasatosporales</taxon>
        <taxon>Streptomycetaceae</taxon>
        <taxon>Streptomyces</taxon>
    </lineage>
</organism>
<dbReference type="Proteomes" id="UP001139384">
    <property type="component" value="Unassembled WGS sequence"/>
</dbReference>
<keyword evidence="4" id="KW-1185">Reference proteome</keyword>
<protein>
    <recommendedName>
        <fullName evidence="5">Lipoprotein</fullName>
    </recommendedName>
</protein>
<name>A0A9X1Q7B8_STRM4</name>
<evidence type="ECO:0000256" key="2">
    <source>
        <dbReference type="SAM" id="SignalP"/>
    </source>
</evidence>
<proteinExistence type="predicted"/>
<evidence type="ECO:0000256" key="1">
    <source>
        <dbReference type="SAM" id="MobiDB-lite"/>
    </source>
</evidence>
<feature type="region of interest" description="Disordered" evidence="1">
    <location>
        <begin position="27"/>
        <end position="66"/>
    </location>
</feature>
<feature type="non-terminal residue" evidence="3">
    <location>
        <position position="66"/>
    </location>
</feature>
<evidence type="ECO:0000313" key="3">
    <source>
        <dbReference type="EMBL" id="MCF1600202.1"/>
    </source>
</evidence>
<feature type="signal peptide" evidence="2">
    <location>
        <begin position="1"/>
        <end position="25"/>
    </location>
</feature>
<keyword evidence="2" id="KW-0732">Signal</keyword>